<keyword evidence="3" id="KW-1185">Reference proteome</keyword>
<gene>
    <name evidence="2" type="ORF">EJP82_16890</name>
</gene>
<proteinExistence type="predicted"/>
<name>A0A433Y6Q5_9BACL</name>
<protein>
    <recommendedName>
        <fullName evidence="4">DUF4179 domain-containing protein</fullName>
    </recommendedName>
</protein>
<dbReference type="Proteomes" id="UP000279446">
    <property type="component" value="Unassembled WGS sequence"/>
</dbReference>
<comment type="caution">
    <text evidence="2">The sequence shown here is derived from an EMBL/GenBank/DDBJ whole genome shotgun (WGS) entry which is preliminary data.</text>
</comment>
<dbReference type="RefSeq" id="WP_127193247.1">
    <property type="nucleotide sequence ID" value="NZ_RZNY01000014.1"/>
</dbReference>
<dbReference type="AlphaFoldDB" id="A0A433Y6Q5"/>
<evidence type="ECO:0000313" key="3">
    <source>
        <dbReference type="Proteomes" id="UP000279446"/>
    </source>
</evidence>
<keyword evidence="1" id="KW-1133">Transmembrane helix</keyword>
<keyword evidence="1" id="KW-0472">Membrane</keyword>
<organism evidence="2 3">
    <name type="scientific">Paenibacillus anaericanus</name>
    <dbReference type="NCBI Taxonomy" id="170367"/>
    <lineage>
        <taxon>Bacteria</taxon>
        <taxon>Bacillati</taxon>
        <taxon>Bacillota</taxon>
        <taxon>Bacilli</taxon>
        <taxon>Bacillales</taxon>
        <taxon>Paenibacillaceae</taxon>
        <taxon>Paenibacillus</taxon>
    </lineage>
</organism>
<dbReference type="OrthoDB" id="2588128at2"/>
<dbReference type="EMBL" id="RZNY01000014">
    <property type="protein sequence ID" value="RUT44638.1"/>
    <property type="molecule type" value="Genomic_DNA"/>
</dbReference>
<reference evidence="2 3" key="1">
    <citation type="submission" date="2018-12" db="EMBL/GenBank/DDBJ databases">
        <authorList>
            <person name="Sun L."/>
            <person name="Chen Z."/>
        </authorList>
    </citation>
    <scope>NUCLEOTIDE SEQUENCE [LARGE SCALE GENOMIC DNA]</scope>
    <source>
        <strain evidence="2 3">DSM 15890</strain>
    </source>
</reference>
<accession>A0A433Y6Q5</accession>
<feature type="transmembrane region" description="Helical" evidence="1">
    <location>
        <begin position="49"/>
        <end position="72"/>
    </location>
</feature>
<sequence>MNNNIKQEIDKIEIPPQLHLRSQMGIKQAKLEQVESRQSMKRWTPRKTIVALVVAFILITTAIFNTQVIAAIQKALQYFPGIGMVVEEEIPQERYVLKEPITTEVEGGFVVITGMVVEDEMTVITMSGENTTRLQSIKIINEEGIEYNLESGVTSSTSGQWGGSFWQQGKLDLKGKVQIIIEDNPEIIIPLTLTKAETYNSYQDMGETDTKNGVTITAIASRIGGTARISLVSQVPQEIKIINFGIQGIHGDQKIDVIDEKGNRHEIKQFMVSSSIASEHYVSSPISELNRSKPLLSSPANEFYFELSDSDVPTYNLTIPEINVTYNDKVKISLDIPSDTTADSDKTFEIAGFPVKITKLEVVDKDQLRMYVDLNFNEEATESLINFKIDAQSYMGKFNEHTKALEYLQFDIKPGSKVMKLTINDPEVVIRGPWNFELPTNKYFGTDK</sequence>
<evidence type="ECO:0008006" key="4">
    <source>
        <dbReference type="Google" id="ProtNLM"/>
    </source>
</evidence>
<evidence type="ECO:0000313" key="2">
    <source>
        <dbReference type="EMBL" id="RUT44638.1"/>
    </source>
</evidence>
<evidence type="ECO:0000256" key="1">
    <source>
        <dbReference type="SAM" id="Phobius"/>
    </source>
</evidence>
<keyword evidence="1" id="KW-0812">Transmembrane</keyword>